<feature type="region of interest" description="Disordered" evidence="1">
    <location>
        <begin position="70"/>
        <end position="97"/>
    </location>
</feature>
<keyword evidence="4" id="KW-1185">Reference proteome</keyword>
<dbReference type="AlphaFoldDB" id="A0AAV0VEP5"/>
<evidence type="ECO:0008006" key="5">
    <source>
        <dbReference type="Google" id="ProtNLM"/>
    </source>
</evidence>
<comment type="caution">
    <text evidence="2">The sequence shown here is derived from an EMBL/GenBank/DDBJ whole genome shotgun (WGS) entry which is preliminary data.</text>
</comment>
<evidence type="ECO:0000313" key="4">
    <source>
        <dbReference type="Proteomes" id="UP001160148"/>
    </source>
</evidence>
<reference evidence="2 4" key="1">
    <citation type="submission" date="2023-01" db="EMBL/GenBank/DDBJ databases">
        <authorList>
            <person name="Whitehead M."/>
        </authorList>
    </citation>
    <scope>NUCLEOTIDE SEQUENCE [LARGE SCALE GENOMIC DNA]</scope>
</reference>
<organism evidence="2 4">
    <name type="scientific">Macrosiphum euphorbiae</name>
    <name type="common">potato aphid</name>
    <dbReference type="NCBI Taxonomy" id="13131"/>
    <lineage>
        <taxon>Eukaryota</taxon>
        <taxon>Metazoa</taxon>
        <taxon>Ecdysozoa</taxon>
        <taxon>Arthropoda</taxon>
        <taxon>Hexapoda</taxon>
        <taxon>Insecta</taxon>
        <taxon>Pterygota</taxon>
        <taxon>Neoptera</taxon>
        <taxon>Paraneoptera</taxon>
        <taxon>Hemiptera</taxon>
        <taxon>Sternorrhyncha</taxon>
        <taxon>Aphidomorpha</taxon>
        <taxon>Aphidoidea</taxon>
        <taxon>Aphididae</taxon>
        <taxon>Macrosiphini</taxon>
        <taxon>Macrosiphum</taxon>
    </lineage>
</organism>
<evidence type="ECO:0000313" key="3">
    <source>
        <dbReference type="EMBL" id="CAI6371489.1"/>
    </source>
</evidence>
<sequence>MSLKSSKHIAEVLDELEGISDNESIDIIIIPPDVDSLTDEEHFDDNEMAINDVVDVPLDVCGTFEILKSSGVDNLSKPNPSKKRKETPPKWKSKMHPNYTDGPINEEQKCVAQLVENYGGTNVLQCFLLFFDDTVINLIIDNSNKYATYCNRHNFS</sequence>
<accession>A0AAV0VEP5</accession>
<feature type="compositionally biased region" description="Basic residues" evidence="1">
    <location>
        <begin position="80"/>
        <end position="95"/>
    </location>
</feature>
<evidence type="ECO:0000256" key="1">
    <source>
        <dbReference type="SAM" id="MobiDB-lite"/>
    </source>
</evidence>
<dbReference type="EMBL" id="CARXXK010001004">
    <property type="protein sequence ID" value="CAI6371489.1"/>
    <property type="molecule type" value="Genomic_DNA"/>
</dbReference>
<name>A0AAV0VEP5_9HEMI</name>
<evidence type="ECO:0000313" key="2">
    <source>
        <dbReference type="EMBL" id="CAI6342699.1"/>
    </source>
</evidence>
<proteinExistence type="predicted"/>
<gene>
    <name evidence="3" type="ORF">MEUPH1_LOCUS25487</name>
    <name evidence="2" type="ORF">MEUPH1_LOCUS62</name>
</gene>
<dbReference type="EMBL" id="CARXXK010000001">
    <property type="protein sequence ID" value="CAI6342699.1"/>
    <property type="molecule type" value="Genomic_DNA"/>
</dbReference>
<dbReference type="Proteomes" id="UP001160148">
    <property type="component" value="Unassembled WGS sequence"/>
</dbReference>
<protein>
    <recommendedName>
        <fullName evidence="5">PiggyBac transposable element-derived protein domain-containing protein</fullName>
    </recommendedName>
</protein>